<dbReference type="AlphaFoldDB" id="A0A9Q0UM92"/>
<comment type="caution">
    <text evidence="2">The sequence shown here is derived from an EMBL/GenBank/DDBJ whole genome shotgun (WGS) entry which is preliminary data.</text>
</comment>
<protein>
    <recommendedName>
        <fullName evidence="4">Secreted protein</fullName>
    </recommendedName>
</protein>
<evidence type="ECO:0000313" key="2">
    <source>
        <dbReference type="EMBL" id="KAJ6732617.1"/>
    </source>
</evidence>
<keyword evidence="1" id="KW-0732">Signal</keyword>
<sequence>MTVYLLRLKMGLATGRTLWCLSCLPWERSRSVPLRTLPLKIEYDAIAVAIANGKTISFMLLTRIFIHYACATNL</sequence>
<dbReference type="Proteomes" id="UP001151532">
    <property type="component" value="Chromosome 18"/>
</dbReference>
<accession>A0A9Q0UM92</accession>
<name>A0A9Q0UM92_SALPP</name>
<feature type="signal peptide" evidence="1">
    <location>
        <begin position="1"/>
        <end position="15"/>
    </location>
</feature>
<gene>
    <name evidence="2" type="ORF">OIU79_003659</name>
</gene>
<keyword evidence="3" id="KW-1185">Reference proteome</keyword>
<reference evidence="2" key="1">
    <citation type="submission" date="2022-11" db="EMBL/GenBank/DDBJ databases">
        <authorList>
            <person name="Hyden B.L."/>
            <person name="Feng K."/>
            <person name="Yates T."/>
            <person name="Jawdy S."/>
            <person name="Smart L.B."/>
            <person name="Muchero W."/>
        </authorList>
    </citation>
    <scope>NUCLEOTIDE SEQUENCE</scope>
    <source>
        <tissue evidence="2">Shoot tip</tissue>
    </source>
</reference>
<reference evidence="2" key="2">
    <citation type="journal article" date="2023" name="Int. J. Mol. Sci.">
        <title>De Novo Assembly and Annotation of 11 Diverse Shrub Willow (Salix) Genomes Reveals Novel Gene Organization in Sex-Linked Regions.</title>
        <authorList>
            <person name="Hyden B."/>
            <person name="Feng K."/>
            <person name="Yates T.B."/>
            <person name="Jawdy S."/>
            <person name="Cereghino C."/>
            <person name="Smart L.B."/>
            <person name="Muchero W."/>
        </authorList>
    </citation>
    <scope>NUCLEOTIDE SEQUENCE</scope>
    <source>
        <tissue evidence="2">Shoot tip</tissue>
    </source>
</reference>
<evidence type="ECO:0000256" key="1">
    <source>
        <dbReference type="SAM" id="SignalP"/>
    </source>
</evidence>
<evidence type="ECO:0000313" key="3">
    <source>
        <dbReference type="Proteomes" id="UP001151532"/>
    </source>
</evidence>
<evidence type="ECO:0008006" key="4">
    <source>
        <dbReference type="Google" id="ProtNLM"/>
    </source>
</evidence>
<dbReference type="EMBL" id="JAPFFK010000012">
    <property type="protein sequence ID" value="KAJ6732617.1"/>
    <property type="molecule type" value="Genomic_DNA"/>
</dbReference>
<organism evidence="2 3">
    <name type="scientific">Salix purpurea</name>
    <name type="common">Purple osier willow</name>
    <dbReference type="NCBI Taxonomy" id="77065"/>
    <lineage>
        <taxon>Eukaryota</taxon>
        <taxon>Viridiplantae</taxon>
        <taxon>Streptophyta</taxon>
        <taxon>Embryophyta</taxon>
        <taxon>Tracheophyta</taxon>
        <taxon>Spermatophyta</taxon>
        <taxon>Magnoliopsida</taxon>
        <taxon>eudicotyledons</taxon>
        <taxon>Gunneridae</taxon>
        <taxon>Pentapetalae</taxon>
        <taxon>rosids</taxon>
        <taxon>fabids</taxon>
        <taxon>Malpighiales</taxon>
        <taxon>Salicaceae</taxon>
        <taxon>Saliceae</taxon>
        <taxon>Salix</taxon>
    </lineage>
</organism>
<proteinExistence type="predicted"/>
<feature type="chain" id="PRO_5040156215" description="Secreted protein" evidence="1">
    <location>
        <begin position="16"/>
        <end position="74"/>
    </location>
</feature>